<proteinExistence type="inferred from homology"/>
<evidence type="ECO:0000256" key="1">
    <source>
        <dbReference type="ARBA" id="ARBA00005350"/>
    </source>
</evidence>
<dbReference type="PANTHER" id="PTHR23248">
    <property type="entry name" value="PHOSPHOLIPID SCRAMBLASE-RELATED"/>
    <property type="match status" value="1"/>
</dbReference>
<dbReference type="SUPFAM" id="SSF54518">
    <property type="entry name" value="Tubby C-terminal domain-like"/>
    <property type="match status" value="1"/>
</dbReference>
<comment type="caution">
    <text evidence="3">The sequence shown here is derived from an EMBL/GenBank/DDBJ whole genome shotgun (WGS) entry which is preliminary data.</text>
</comment>
<sequence>MKFDSSSEMPVLNQPNSISPQELINSRWTKNSLQAFPNTNGNIRGANHLRALASTERVIIKQKKEWLEIVLGCETQNHYDVLNEQNEVIFSADENSEFCMRCWCGPLRPITVDIRDEDGVSIMHLRRPLACQELCFPCCMQKMSVQAPPGNSIGSVAQKWGFKPQLHVKDETNQVVFIIKGPLCQFSCRCGDVDFPIYASDGQSECGKISKRWRGVFHETFTDADIFGVKFPPGINPYMKALLIGATFLVDYMYFEHANQ</sequence>
<keyword evidence="2" id="KW-0449">Lipoprotein</keyword>
<dbReference type="Proteomes" id="UP001642540">
    <property type="component" value="Unassembled WGS sequence"/>
</dbReference>
<dbReference type="InterPro" id="IPR025659">
    <property type="entry name" value="Tubby-like_C"/>
</dbReference>
<evidence type="ECO:0000313" key="3">
    <source>
        <dbReference type="EMBL" id="CAL8114266.1"/>
    </source>
</evidence>
<name>A0ABP1QY87_9HEXA</name>
<reference evidence="3 4" key="1">
    <citation type="submission" date="2024-08" db="EMBL/GenBank/DDBJ databases">
        <authorList>
            <person name="Cucini C."/>
            <person name="Frati F."/>
        </authorList>
    </citation>
    <scope>NUCLEOTIDE SEQUENCE [LARGE SCALE GENOMIC DNA]</scope>
</reference>
<gene>
    <name evidence="3" type="ORF">ODALV1_LOCUS16389</name>
</gene>
<comment type="cofactor">
    <cofactor evidence="2">
        <name>Ca(2+)</name>
        <dbReference type="ChEBI" id="CHEBI:29108"/>
    </cofactor>
</comment>
<dbReference type="EMBL" id="CAXLJM020000049">
    <property type="protein sequence ID" value="CAL8114266.1"/>
    <property type="molecule type" value="Genomic_DNA"/>
</dbReference>
<organism evidence="3 4">
    <name type="scientific">Orchesella dallaii</name>
    <dbReference type="NCBI Taxonomy" id="48710"/>
    <lineage>
        <taxon>Eukaryota</taxon>
        <taxon>Metazoa</taxon>
        <taxon>Ecdysozoa</taxon>
        <taxon>Arthropoda</taxon>
        <taxon>Hexapoda</taxon>
        <taxon>Collembola</taxon>
        <taxon>Entomobryomorpha</taxon>
        <taxon>Entomobryoidea</taxon>
        <taxon>Orchesellidae</taxon>
        <taxon>Orchesellinae</taxon>
        <taxon>Orchesella</taxon>
    </lineage>
</organism>
<keyword evidence="4" id="KW-1185">Reference proteome</keyword>
<protein>
    <recommendedName>
        <fullName evidence="2">Phospholipid scramblase</fullName>
    </recommendedName>
</protein>
<dbReference type="InterPro" id="IPR005552">
    <property type="entry name" value="Scramblase"/>
</dbReference>
<dbReference type="Pfam" id="PF03803">
    <property type="entry name" value="Scramblase"/>
    <property type="match status" value="1"/>
</dbReference>
<evidence type="ECO:0000313" key="4">
    <source>
        <dbReference type="Proteomes" id="UP001642540"/>
    </source>
</evidence>
<evidence type="ECO:0000256" key="2">
    <source>
        <dbReference type="RuleBase" id="RU363116"/>
    </source>
</evidence>
<keyword evidence="2" id="KW-0106">Calcium</keyword>
<keyword evidence="2" id="KW-0564">Palmitate</keyword>
<dbReference type="PANTHER" id="PTHR23248:SF9">
    <property type="entry name" value="PHOSPHOLIPID SCRAMBLASE"/>
    <property type="match status" value="1"/>
</dbReference>
<accession>A0ABP1QY87</accession>
<comment type="function">
    <text evidence="2">May mediate accelerated ATP-independent bidirectional transbilayer migration of phospholipids upon binding calcium ions that results in a loss of phospholipid asymmetry in the plasma membrane.</text>
</comment>
<comment type="similarity">
    <text evidence="1 2">Belongs to the phospholipid scramblase family.</text>
</comment>